<dbReference type="EMBL" id="LN854557">
    <property type="protein sequence ID" value="CRL45410.1"/>
    <property type="molecule type" value="Genomic_DNA"/>
</dbReference>
<reference evidence="1 2" key="1">
    <citation type="submission" date="2015-05" db="EMBL/GenBank/DDBJ databases">
        <authorList>
            <person name="Goodhead I."/>
        </authorList>
    </citation>
    <scope>NUCLEOTIDE SEQUENCE [LARGE SCALE GENOMIC DNA]</scope>
    <source>
        <strain evidence="2">morsitans</strain>
    </source>
</reference>
<organism evidence="1 2">
    <name type="scientific">Sodalis glossinidius (strain morsitans)</name>
    <dbReference type="NCBI Taxonomy" id="343509"/>
    <lineage>
        <taxon>Bacteria</taxon>
        <taxon>Pseudomonadati</taxon>
        <taxon>Pseudomonadota</taxon>
        <taxon>Gammaproteobacteria</taxon>
        <taxon>Enterobacterales</taxon>
        <taxon>Bruguierivoracaceae</taxon>
        <taxon>Sodalis</taxon>
    </lineage>
</organism>
<gene>
    <name evidence="1" type="ORF">SGGMMB4_03107</name>
</gene>
<evidence type="ECO:0000313" key="2">
    <source>
        <dbReference type="Proteomes" id="UP000245838"/>
    </source>
</evidence>
<dbReference type="Proteomes" id="UP000245838">
    <property type="component" value="Chromosome sggmmb4_Chromosome"/>
</dbReference>
<name>A0A193QKG0_SODGM</name>
<protein>
    <submittedName>
        <fullName evidence="1">Uncharacterized protein</fullName>
    </submittedName>
</protein>
<proteinExistence type="predicted"/>
<dbReference type="AlphaFoldDB" id="A0A193QKG0"/>
<sequence>MYTFDQKTFDHKTADSAGVFLLGQLERLDQTVDGI</sequence>
<evidence type="ECO:0000313" key="1">
    <source>
        <dbReference type="EMBL" id="CRL45410.1"/>
    </source>
</evidence>
<accession>A0A193QKG0</accession>